<dbReference type="Proteomes" id="UP001162992">
    <property type="component" value="Chromosome 4"/>
</dbReference>
<name>A0ACC2DXQ0_DIPCM</name>
<dbReference type="EMBL" id="CM055095">
    <property type="protein sequence ID" value="KAJ7559094.1"/>
    <property type="molecule type" value="Genomic_DNA"/>
</dbReference>
<keyword evidence="2" id="KW-1185">Reference proteome</keyword>
<organism evidence="1 2">
    <name type="scientific">Diphasiastrum complanatum</name>
    <name type="common">Issler's clubmoss</name>
    <name type="synonym">Lycopodium complanatum</name>
    <dbReference type="NCBI Taxonomy" id="34168"/>
    <lineage>
        <taxon>Eukaryota</taxon>
        <taxon>Viridiplantae</taxon>
        <taxon>Streptophyta</taxon>
        <taxon>Embryophyta</taxon>
        <taxon>Tracheophyta</taxon>
        <taxon>Lycopodiopsida</taxon>
        <taxon>Lycopodiales</taxon>
        <taxon>Lycopodiaceae</taxon>
        <taxon>Lycopodioideae</taxon>
        <taxon>Diphasiastrum</taxon>
    </lineage>
</organism>
<accession>A0ACC2DXQ0</accession>
<reference evidence="2" key="1">
    <citation type="journal article" date="2024" name="Proc. Natl. Acad. Sci. U.S.A.">
        <title>Extraordinary preservation of gene collinearity over three hundred million years revealed in homosporous lycophytes.</title>
        <authorList>
            <person name="Li C."/>
            <person name="Wickell D."/>
            <person name="Kuo L.Y."/>
            <person name="Chen X."/>
            <person name="Nie B."/>
            <person name="Liao X."/>
            <person name="Peng D."/>
            <person name="Ji J."/>
            <person name="Jenkins J."/>
            <person name="Williams M."/>
            <person name="Shu S."/>
            <person name="Plott C."/>
            <person name="Barry K."/>
            <person name="Rajasekar S."/>
            <person name="Grimwood J."/>
            <person name="Han X."/>
            <person name="Sun S."/>
            <person name="Hou Z."/>
            <person name="He W."/>
            <person name="Dai G."/>
            <person name="Sun C."/>
            <person name="Schmutz J."/>
            <person name="Leebens-Mack J.H."/>
            <person name="Li F.W."/>
            <person name="Wang L."/>
        </authorList>
    </citation>
    <scope>NUCLEOTIDE SEQUENCE [LARGE SCALE GENOMIC DNA]</scope>
    <source>
        <strain evidence="2">cv. PW_Plant_1</strain>
    </source>
</reference>
<protein>
    <submittedName>
        <fullName evidence="1">Uncharacterized protein</fullName>
    </submittedName>
</protein>
<gene>
    <name evidence="1" type="ORF">O6H91_04G069700</name>
</gene>
<proteinExistence type="predicted"/>
<sequence>MGSSKSERHNGAGLDRSSSFIRGLSASSSFSSSMTESSATGRAVTDSASLSRISSKRGIITKSVAASYYQGDCFTNSRMSSAKDISELNNFLRDTWSEIEAGFLERRLTVIMGDEGSDLGSMVATITYAFLLATLRRGENRCIVPVVNLKRADLSSHPEAVWLFDISGIDTTYLLFVDEINLQYYLTFGNLRLVLVDHSKLASSQQNLEAAIIEIIDNQETENPYPLVEDVHYDQVGSCSTMIAERCAVEAPELLLDLGMSRLLLAAILVNTSNLNPKNGRCTERDECMATLLLHGAGRLGHTGFFQELRLHLSDLSVLSSEELLSRSFKQWKSKPGMRQRTSFSSIGMSSLRFSLIKFMSRDSAVFEDLNLFLQSRKLQLLIIATGYYNISKILVRELLMASQNRSLIDELLDILDSKDIHLQLKPLHIPGLPNWAMAFSQRNVRVSRKQMQCMLDDIFTS</sequence>
<comment type="caution">
    <text evidence="1">The sequence shown here is derived from an EMBL/GenBank/DDBJ whole genome shotgun (WGS) entry which is preliminary data.</text>
</comment>
<evidence type="ECO:0000313" key="2">
    <source>
        <dbReference type="Proteomes" id="UP001162992"/>
    </source>
</evidence>
<evidence type="ECO:0000313" key="1">
    <source>
        <dbReference type="EMBL" id="KAJ7559094.1"/>
    </source>
</evidence>